<feature type="region of interest" description="Disordered" evidence="1">
    <location>
        <begin position="390"/>
        <end position="423"/>
    </location>
</feature>
<sequence>MDLQVSPPSTNSGDTSQSGTASPPPASVRPNLNNNQADSELSAAAIYRLLNSASVDSAPERTTWSDKLTSYHDTLNHVERSVKPIRLALRFSIMSGSVKRLFLTLSPLHNEHEPTLHNEHERTKIIQINKVWQRIMDQPANNFQSPADLLFALEEHQQAPSKKNGAKKKTSTQNGGQQWKHDHHRCEIKSLARFFCVEKKGEKEMLLHLTKEGFTGLQQLDISFDEIKIIASLVMTTNARESSDYTFLLDIFSKAPSLLNKKELSAWITAAFDKGRPDNLRAKHIELFSAWLSSIHPQLLQHKHGLLPKKLVQEIDDAGPIIVRLSQIDELDGDTLSLLADWKAITLFDPLELELRSSEEICKRISDLDASNLLHYKALASVLKYVRDKQTTKTTPSSSSRPARSQSRPSEVSDNSKKSTEQEDDALLEQAIKQKLVSCNIIPQRLSPEEYFLLLTIAFEQKKVPFLIDWLKAYPIDQPIPDSYKPTVDKLITMLLERIVNEQEIQQQLLYLKILNCIGKWAKPEQMTALPLTMFKSWKLLFPNTTTRYNAREYQKSRQISNLWEQIIARLPNKYKPLVGLLFAFEQCQQPSSGDTQNVQQQWKCDQHGCEIRFMAKWLSLSQKGDRENVSLLTKESLAHLKQLGVSANEIQAIASLVMTTDPQEASGCNFLLDLFNDNSSLLNKEELLAYLTRVFDRNASDEVHSKSIQILSRWLSTLYRKLSTHNKHEALSEALLNEIRSLDPFVNRLSKMEGLNSETRSLLAEWETVTLFDPLKLRRLSIAELHTRIINLNISKPLHLRALLSALKQTLTPQTCEEFFSTFSDNLTPSPLNAEKLAVFREVAEHIANLTQTLPHFFTQLLHKFVAIKQQIKPSSETNSTQEFTALCHSFNKLRRWFNQLFDSIVLKGRQGNANNFDAFHSYEFLKHLDLELVMQKLLLSQEEEIWTPMLDDSITYLVLSFYNRSREKGEDLTQTPIFCPFIQTLILSFPKHLPQAKAIHWMNIGDIISFVRTFAERSSNTSHPYALLDAKSGPIFLDMVCYFFQQHEKQIDEASQAESITIFQAWLNSFENCADFFYLVKSEENIPNFNHKKTLEILKLFASSDAKCMKLIIRIGTDPISNISSSISSESLALLNYPEATPTKVLLGQWTNTLDKIRISATIWIGGYLYRHWNQEIFFSYFFQYIQDLPPHPQTTNELSRLFDTMGPGRQLAKLLVFSLQNINQLTRLISIFKERIAHSTAEEHFFFWSNLYHEWHIRIQDKSMKEKELNPEIPAINRETIERFLIEQLRQLALDTVQKRIQTARETPDSKEGEKKTLLTDFSNMVQYIATHNIAIPSSARIFVYSLLSAHLDLFARKASRPPQQGELSSCHQDHNVDSRTFLCRCHVTSSQ</sequence>
<feature type="region of interest" description="Disordered" evidence="1">
    <location>
        <begin position="156"/>
        <end position="181"/>
    </location>
</feature>
<dbReference type="EMBL" id="JAFITR010000019">
    <property type="protein sequence ID" value="MBN4066726.1"/>
    <property type="molecule type" value="Genomic_DNA"/>
</dbReference>
<feature type="region of interest" description="Disordered" evidence="1">
    <location>
        <begin position="1"/>
        <end position="34"/>
    </location>
</feature>
<accession>A0ABS3APV5</accession>
<feature type="compositionally biased region" description="Low complexity" evidence="1">
    <location>
        <begin position="396"/>
        <end position="410"/>
    </location>
</feature>
<evidence type="ECO:0000313" key="2">
    <source>
        <dbReference type="EMBL" id="MBN4066726.1"/>
    </source>
</evidence>
<protein>
    <submittedName>
        <fullName evidence="2">Uncharacterized protein</fullName>
    </submittedName>
</protein>
<evidence type="ECO:0000313" key="3">
    <source>
        <dbReference type="Proteomes" id="UP000722121"/>
    </source>
</evidence>
<organism evidence="2 3">
    <name type="scientific">Simkania negevensis</name>
    <dbReference type="NCBI Taxonomy" id="83561"/>
    <lineage>
        <taxon>Bacteria</taxon>
        <taxon>Pseudomonadati</taxon>
        <taxon>Chlamydiota</taxon>
        <taxon>Chlamydiia</taxon>
        <taxon>Parachlamydiales</taxon>
        <taxon>Simkaniaceae</taxon>
        <taxon>Simkania</taxon>
    </lineage>
</organism>
<evidence type="ECO:0000256" key="1">
    <source>
        <dbReference type="SAM" id="MobiDB-lite"/>
    </source>
</evidence>
<name>A0ABS3APV5_9BACT</name>
<gene>
    <name evidence="2" type="ORF">JYU14_01425</name>
</gene>
<proteinExistence type="predicted"/>
<feature type="compositionally biased region" description="Polar residues" evidence="1">
    <location>
        <begin position="1"/>
        <end position="21"/>
    </location>
</feature>
<comment type="caution">
    <text evidence="2">The sequence shown here is derived from an EMBL/GenBank/DDBJ whole genome shotgun (WGS) entry which is preliminary data.</text>
</comment>
<keyword evidence="3" id="KW-1185">Reference proteome</keyword>
<reference evidence="2 3" key="1">
    <citation type="submission" date="2021-02" db="EMBL/GenBank/DDBJ databases">
        <title>Activity-based single-cell genomes from oceanic crustal fluid captures similar information to metagenomic and metatranscriptomic surveys with orders of magnitude less sampling.</title>
        <authorList>
            <person name="D'Angelo T.S."/>
            <person name="Orcutt B.N."/>
        </authorList>
    </citation>
    <scope>NUCLEOTIDE SEQUENCE [LARGE SCALE GENOMIC DNA]</scope>
    <source>
        <strain evidence="2">AH-315-G07</strain>
    </source>
</reference>
<dbReference type="Proteomes" id="UP000722121">
    <property type="component" value="Unassembled WGS sequence"/>
</dbReference>